<evidence type="ECO:0000256" key="1">
    <source>
        <dbReference type="SAM" id="MobiDB-lite"/>
    </source>
</evidence>
<name>A0A2Z4IDC3_9BACT</name>
<keyword evidence="4" id="KW-1185">Reference proteome</keyword>
<gene>
    <name evidence="3" type="ORF">DN752_00455</name>
</gene>
<evidence type="ECO:0000256" key="2">
    <source>
        <dbReference type="SAM" id="Phobius"/>
    </source>
</evidence>
<dbReference type="Proteomes" id="UP000248688">
    <property type="component" value="Chromosome"/>
</dbReference>
<feature type="region of interest" description="Disordered" evidence="1">
    <location>
        <begin position="113"/>
        <end position="132"/>
    </location>
</feature>
<accession>A0A2Z4IDC3</accession>
<keyword evidence="2" id="KW-0812">Transmembrane</keyword>
<evidence type="ECO:0000313" key="4">
    <source>
        <dbReference type="Proteomes" id="UP000248688"/>
    </source>
</evidence>
<dbReference type="KEGG" id="est:DN752_00455"/>
<keyword evidence="2" id="KW-0472">Membrane</keyword>
<proteinExistence type="predicted"/>
<organism evidence="3 4">
    <name type="scientific">Echinicola strongylocentroti</name>
    <dbReference type="NCBI Taxonomy" id="1795355"/>
    <lineage>
        <taxon>Bacteria</taxon>
        <taxon>Pseudomonadati</taxon>
        <taxon>Bacteroidota</taxon>
        <taxon>Cytophagia</taxon>
        <taxon>Cytophagales</taxon>
        <taxon>Cyclobacteriaceae</taxon>
        <taxon>Echinicola</taxon>
    </lineage>
</organism>
<protein>
    <submittedName>
        <fullName evidence="3">Uncharacterized protein</fullName>
    </submittedName>
</protein>
<dbReference type="EMBL" id="CP030041">
    <property type="protein sequence ID" value="AWW28727.1"/>
    <property type="molecule type" value="Genomic_DNA"/>
</dbReference>
<evidence type="ECO:0000313" key="3">
    <source>
        <dbReference type="EMBL" id="AWW28727.1"/>
    </source>
</evidence>
<reference evidence="3 4" key="1">
    <citation type="submission" date="2018-06" db="EMBL/GenBank/DDBJ databases">
        <title>Echinicola strongylocentroti sp. nov., isolated from a sea urchin Strongylocentrotus intermedius.</title>
        <authorList>
            <person name="Bae S.S."/>
        </authorList>
    </citation>
    <scope>NUCLEOTIDE SEQUENCE [LARGE SCALE GENOMIC DNA]</scope>
    <source>
        <strain evidence="3 4">MEBiC08714</strain>
    </source>
</reference>
<dbReference type="AlphaFoldDB" id="A0A2Z4IDC3"/>
<feature type="transmembrane region" description="Helical" evidence="2">
    <location>
        <begin position="6"/>
        <end position="30"/>
    </location>
</feature>
<keyword evidence="2" id="KW-1133">Transmembrane helix</keyword>
<sequence length="132" mass="14917">MGSIFFPWAVIFLAKFLGVFHPFTFVTFLLQVKKVTKKPRRCASIGLKLKPPLMQANSSFLAANILLGRSHRVEIKMGDGSRSQGKSMSHFKGHTTGLDFFLSFFINGKKEKDKIHQDDQVSPAKVNQKKDF</sequence>